<proteinExistence type="predicted"/>
<dbReference type="STRING" id="655353.SAMN04488056_106107"/>
<organism evidence="2 3">
    <name type="scientific">Cohaesibacter marisflavi</name>
    <dbReference type="NCBI Taxonomy" id="655353"/>
    <lineage>
        <taxon>Bacteria</taxon>
        <taxon>Pseudomonadati</taxon>
        <taxon>Pseudomonadota</taxon>
        <taxon>Alphaproteobacteria</taxon>
        <taxon>Hyphomicrobiales</taxon>
        <taxon>Cohaesibacteraceae</taxon>
    </lineage>
</organism>
<dbReference type="EMBL" id="FOVR01000006">
    <property type="protein sequence ID" value="SFO44899.1"/>
    <property type="molecule type" value="Genomic_DNA"/>
</dbReference>
<gene>
    <name evidence="2" type="ORF">SAMN04488056_106107</name>
</gene>
<dbReference type="OrthoDB" id="9918404at2"/>
<dbReference type="AlphaFoldDB" id="A0A1I5H9N9"/>
<dbReference type="Proteomes" id="UP000199236">
    <property type="component" value="Unassembled WGS sequence"/>
</dbReference>
<protein>
    <submittedName>
        <fullName evidence="2">Uncharacterized protein</fullName>
    </submittedName>
</protein>
<keyword evidence="1" id="KW-0812">Transmembrane</keyword>
<sequence>MRDNVPNTKGYLLPDPAYVHAWQLRRLWRPLFALVFILFFAALALTVLLLLAVGQAQLDDASNLLIVMIGTGGAVTGAHTIGRSWEKRHGADGFFPPDPGRMEAGD</sequence>
<feature type="transmembrane region" description="Helical" evidence="1">
    <location>
        <begin position="31"/>
        <end position="52"/>
    </location>
</feature>
<keyword evidence="1" id="KW-0472">Membrane</keyword>
<keyword evidence="1" id="KW-1133">Transmembrane helix</keyword>
<feature type="transmembrane region" description="Helical" evidence="1">
    <location>
        <begin position="64"/>
        <end position="82"/>
    </location>
</feature>
<evidence type="ECO:0000313" key="2">
    <source>
        <dbReference type="EMBL" id="SFO44899.1"/>
    </source>
</evidence>
<evidence type="ECO:0000256" key="1">
    <source>
        <dbReference type="SAM" id="Phobius"/>
    </source>
</evidence>
<name>A0A1I5H9N9_9HYPH</name>
<keyword evidence="3" id="KW-1185">Reference proteome</keyword>
<evidence type="ECO:0000313" key="3">
    <source>
        <dbReference type="Proteomes" id="UP000199236"/>
    </source>
</evidence>
<accession>A0A1I5H9N9</accession>
<dbReference type="RefSeq" id="WP_090072906.1">
    <property type="nucleotide sequence ID" value="NZ_FOVR01000006.1"/>
</dbReference>
<reference evidence="2 3" key="1">
    <citation type="submission" date="2016-10" db="EMBL/GenBank/DDBJ databases">
        <authorList>
            <person name="de Groot N.N."/>
        </authorList>
    </citation>
    <scope>NUCLEOTIDE SEQUENCE [LARGE SCALE GENOMIC DNA]</scope>
    <source>
        <strain evidence="2 3">CGMCC 1.9157</strain>
    </source>
</reference>